<dbReference type="eggNOG" id="COG1714">
    <property type="taxonomic scope" value="Bacteria"/>
</dbReference>
<organism evidence="8 9">
    <name type="scientific">Marichromatium purpuratum 984</name>
    <dbReference type="NCBI Taxonomy" id="765910"/>
    <lineage>
        <taxon>Bacteria</taxon>
        <taxon>Pseudomonadati</taxon>
        <taxon>Pseudomonadota</taxon>
        <taxon>Gammaproteobacteria</taxon>
        <taxon>Chromatiales</taxon>
        <taxon>Chromatiaceae</taxon>
        <taxon>Marichromatium</taxon>
    </lineage>
</organism>
<evidence type="ECO:0000256" key="1">
    <source>
        <dbReference type="ARBA" id="ARBA00004651"/>
    </source>
</evidence>
<evidence type="ECO:0000256" key="6">
    <source>
        <dbReference type="SAM" id="Phobius"/>
    </source>
</evidence>
<reference evidence="8 9" key="1">
    <citation type="submission" date="2013-12" db="EMBL/GenBank/DDBJ databases">
        <authorList>
            <consortium name="DOE Joint Genome Institute"/>
            <person name="Bryant D.A."/>
            <person name="Huntemann M."/>
            <person name="Han J."/>
            <person name="Chen A."/>
            <person name="Kyrpides N."/>
            <person name="Mavromatis K."/>
            <person name="Markowitz V."/>
            <person name="Palaniappan K."/>
            <person name="Ivanova N."/>
            <person name="Schaumberg A."/>
            <person name="Pati A."/>
            <person name="Liolios K."/>
            <person name="Nordberg H.P."/>
            <person name="Cantor M.N."/>
            <person name="Hua S.X."/>
            <person name="Woyke T."/>
        </authorList>
    </citation>
    <scope>NUCLEOTIDE SEQUENCE [LARGE SCALE GENOMIC DNA]</scope>
    <source>
        <strain evidence="8 9">984</strain>
    </source>
</reference>
<feature type="transmembrane region" description="Helical" evidence="6">
    <location>
        <begin position="59"/>
        <end position="79"/>
    </location>
</feature>
<evidence type="ECO:0000256" key="2">
    <source>
        <dbReference type="ARBA" id="ARBA00022475"/>
    </source>
</evidence>
<proteinExistence type="predicted"/>
<evidence type="ECO:0000256" key="4">
    <source>
        <dbReference type="ARBA" id="ARBA00022989"/>
    </source>
</evidence>
<dbReference type="HOGENOM" id="CLU_053152_4_0_6"/>
<keyword evidence="4 6" id="KW-1133">Transmembrane helix</keyword>
<dbReference type="PANTHER" id="PTHR36115:SF10">
    <property type="entry name" value="RDD DOMAIN-CONTAINING PROTEIN"/>
    <property type="match status" value="1"/>
</dbReference>
<feature type="transmembrane region" description="Helical" evidence="6">
    <location>
        <begin position="23"/>
        <end position="47"/>
    </location>
</feature>
<feature type="transmembrane region" description="Helical" evidence="6">
    <location>
        <begin position="112"/>
        <end position="131"/>
    </location>
</feature>
<accession>W0E102</accession>
<protein>
    <submittedName>
        <fullName evidence="8">Transporter</fullName>
    </submittedName>
</protein>
<dbReference type="EMBL" id="CP007031">
    <property type="protein sequence ID" value="AHF04565.1"/>
    <property type="molecule type" value="Genomic_DNA"/>
</dbReference>
<dbReference type="STRING" id="765910.MARPU_12475"/>
<name>W0E102_MARPU</name>
<evidence type="ECO:0000313" key="9">
    <source>
        <dbReference type="Proteomes" id="UP000005275"/>
    </source>
</evidence>
<keyword evidence="9" id="KW-1185">Reference proteome</keyword>
<comment type="subcellular location">
    <subcellularLocation>
        <location evidence="1">Cell membrane</location>
        <topology evidence="1">Multi-pass membrane protein</topology>
    </subcellularLocation>
</comment>
<keyword evidence="2" id="KW-1003">Cell membrane</keyword>
<dbReference type="AlphaFoldDB" id="W0E102"/>
<gene>
    <name evidence="8" type="ORF">MARPU_12475</name>
</gene>
<dbReference type="GO" id="GO:0005886">
    <property type="term" value="C:plasma membrane"/>
    <property type="evidence" value="ECO:0007669"/>
    <property type="project" value="UniProtKB-SubCell"/>
</dbReference>
<keyword evidence="5 6" id="KW-0472">Membrane</keyword>
<dbReference type="InterPro" id="IPR010432">
    <property type="entry name" value="RDD"/>
</dbReference>
<evidence type="ECO:0000256" key="5">
    <source>
        <dbReference type="ARBA" id="ARBA00023136"/>
    </source>
</evidence>
<keyword evidence="3 6" id="KW-0812">Transmembrane</keyword>
<evidence type="ECO:0000313" key="8">
    <source>
        <dbReference type="EMBL" id="AHF04565.1"/>
    </source>
</evidence>
<dbReference type="KEGG" id="mpur:MARPU_12475"/>
<evidence type="ECO:0000259" key="7">
    <source>
        <dbReference type="Pfam" id="PF06271"/>
    </source>
</evidence>
<evidence type="ECO:0000256" key="3">
    <source>
        <dbReference type="ARBA" id="ARBA00022692"/>
    </source>
</evidence>
<feature type="domain" description="RDD" evidence="7">
    <location>
        <begin position="14"/>
        <end position="141"/>
    </location>
</feature>
<dbReference type="Pfam" id="PF06271">
    <property type="entry name" value="RDD"/>
    <property type="match status" value="1"/>
</dbReference>
<sequence length="153" mass="17334">MDTMDFDITRAQSPSLLRRLGAIFYDSLLLVGILMIVTGLVAIPYGLITGGNYYENAMAINLLRLLMVLVVAAFFIYFWTHGGQTLGMRAWRIRALDGNGEPLTFHSALRRFIWACIGLLPGGMGLLWCLFDRNKFAWHDQHSRTRLVLLAKQ</sequence>
<dbReference type="PANTHER" id="PTHR36115">
    <property type="entry name" value="PROLINE-RICH ANTIGEN HOMOLOG-RELATED"/>
    <property type="match status" value="1"/>
</dbReference>
<dbReference type="Proteomes" id="UP000005275">
    <property type="component" value="Chromosome"/>
</dbReference>
<dbReference type="InterPro" id="IPR051791">
    <property type="entry name" value="Pra-immunoreactive"/>
</dbReference>